<evidence type="ECO:0000313" key="1">
    <source>
        <dbReference type="EMBL" id="MBP2028699.1"/>
    </source>
</evidence>
<evidence type="ECO:0000313" key="2">
    <source>
        <dbReference type="Proteomes" id="UP001314903"/>
    </source>
</evidence>
<dbReference type="Gene3D" id="6.10.140.1630">
    <property type="match status" value="1"/>
</dbReference>
<proteinExistence type="predicted"/>
<evidence type="ECO:0008006" key="3">
    <source>
        <dbReference type="Google" id="ProtNLM"/>
    </source>
</evidence>
<dbReference type="Proteomes" id="UP001314903">
    <property type="component" value="Unassembled WGS sequence"/>
</dbReference>
<gene>
    <name evidence="1" type="ORF">J2Z35_002529</name>
</gene>
<sequence>MNYNTKNYREQGAEKTVISGELVITDGGKFFFNEKELKPAEFQASSTASTVAGLVADLNDLITKLKAAGLMDSE</sequence>
<organism evidence="1 2">
    <name type="scientific">Acetoanaerobium pronyense</name>
    <dbReference type="NCBI Taxonomy" id="1482736"/>
    <lineage>
        <taxon>Bacteria</taxon>
        <taxon>Bacillati</taxon>
        <taxon>Bacillota</taxon>
        <taxon>Clostridia</taxon>
        <taxon>Peptostreptococcales</taxon>
        <taxon>Filifactoraceae</taxon>
        <taxon>Acetoanaerobium</taxon>
    </lineage>
</organism>
<accession>A0ABS4KQ17</accession>
<name>A0ABS4KQ17_9FIRM</name>
<dbReference type="EMBL" id="JAGGLI010000036">
    <property type="protein sequence ID" value="MBP2028699.1"/>
    <property type="molecule type" value="Genomic_DNA"/>
</dbReference>
<keyword evidence="2" id="KW-1185">Reference proteome</keyword>
<dbReference type="RefSeq" id="WP_209661758.1">
    <property type="nucleotide sequence ID" value="NZ_JAGGLI010000036.1"/>
</dbReference>
<protein>
    <recommendedName>
        <fullName evidence="3">Head fiber protein</fullName>
    </recommendedName>
</protein>
<reference evidence="1 2" key="1">
    <citation type="submission" date="2021-03" db="EMBL/GenBank/DDBJ databases">
        <title>Genomic Encyclopedia of Type Strains, Phase IV (KMG-IV): sequencing the most valuable type-strain genomes for metagenomic binning, comparative biology and taxonomic classification.</title>
        <authorList>
            <person name="Goeker M."/>
        </authorList>
    </citation>
    <scope>NUCLEOTIDE SEQUENCE [LARGE SCALE GENOMIC DNA]</scope>
    <source>
        <strain evidence="1 2">DSM 27512</strain>
    </source>
</reference>
<comment type="caution">
    <text evidence="1">The sequence shown here is derived from an EMBL/GenBank/DDBJ whole genome shotgun (WGS) entry which is preliminary data.</text>
</comment>